<accession>A0A9Q3FJY8</accession>
<dbReference type="AlphaFoldDB" id="A0A9Q3FJY8"/>
<evidence type="ECO:0000313" key="2">
    <source>
        <dbReference type="EMBL" id="MBW0540244.1"/>
    </source>
</evidence>
<dbReference type="Proteomes" id="UP000765509">
    <property type="component" value="Unassembled WGS sequence"/>
</dbReference>
<evidence type="ECO:0000313" key="3">
    <source>
        <dbReference type="Proteomes" id="UP000765509"/>
    </source>
</evidence>
<feature type="region of interest" description="Disordered" evidence="1">
    <location>
        <begin position="54"/>
        <end position="80"/>
    </location>
</feature>
<evidence type="ECO:0008006" key="4">
    <source>
        <dbReference type="Google" id="ProtNLM"/>
    </source>
</evidence>
<reference evidence="2" key="1">
    <citation type="submission" date="2021-03" db="EMBL/GenBank/DDBJ databases">
        <title>Draft genome sequence of rust myrtle Austropuccinia psidii MF-1, a brazilian biotype.</title>
        <authorList>
            <person name="Quecine M.C."/>
            <person name="Pachon D.M.R."/>
            <person name="Bonatelli M.L."/>
            <person name="Correr F.H."/>
            <person name="Franceschini L.M."/>
            <person name="Leite T.F."/>
            <person name="Margarido G.R.A."/>
            <person name="Almeida C.A."/>
            <person name="Ferrarezi J.A."/>
            <person name="Labate C.A."/>
        </authorList>
    </citation>
    <scope>NUCLEOTIDE SEQUENCE</scope>
    <source>
        <strain evidence="2">MF-1</strain>
    </source>
</reference>
<feature type="compositionally biased region" description="Polar residues" evidence="1">
    <location>
        <begin position="63"/>
        <end position="74"/>
    </location>
</feature>
<evidence type="ECO:0000256" key="1">
    <source>
        <dbReference type="SAM" id="MobiDB-lite"/>
    </source>
</evidence>
<keyword evidence="3" id="KW-1185">Reference proteome</keyword>
<gene>
    <name evidence="2" type="ORF">O181_079959</name>
</gene>
<dbReference type="EMBL" id="AVOT02044898">
    <property type="protein sequence ID" value="MBW0540244.1"/>
    <property type="molecule type" value="Genomic_DNA"/>
</dbReference>
<name>A0A9Q3FJY8_9BASI</name>
<comment type="caution">
    <text evidence="2">The sequence shown here is derived from an EMBL/GenBank/DDBJ whole genome shotgun (WGS) entry which is preliminary data.</text>
</comment>
<protein>
    <recommendedName>
        <fullName evidence="4">Reverse transcriptase Ty1/copia-type domain-containing protein</fullName>
    </recommendedName>
</protein>
<proteinExistence type="predicted"/>
<sequence length="191" mass="21215">MTASLTTNLKMHPPPHKKIVCVLKLPQANPPPDSDNSIHSISFQTAIESNHELTDDLQESDSSENSLTQPSQNPLPIKSLPKGWVMDKVLDKAPKDISSNLDTSKILPEGQQRFAKAATYFNSSTPKTYSQAMNHLQGHMWKSAIMEEISTIEENKVGQVVPLPQEANLLGSPWVFCEKEDHTGKVVRYKA</sequence>
<dbReference type="OrthoDB" id="1921865at2759"/>
<organism evidence="2 3">
    <name type="scientific">Austropuccinia psidii MF-1</name>
    <dbReference type="NCBI Taxonomy" id="1389203"/>
    <lineage>
        <taxon>Eukaryota</taxon>
        <taxon>Fungi</taxon>
        <taxon>Dikarya</taxon>
        <taxon>Basidiomycota</taxon>
        <taxon>Pucciniomycotina</taxon>
        <taxon>Pucciniomycetes</taxon>
        <taxon>Pucciniales</taxon>
        <taxon>Sphaerophragmiaceae</taxon>
        <taxon>Austropuccinia</taxon>
    </lineage>
</organism>